<organism evidence="2 4">
    <name type="scientific">Mangrovimonas cancribranchiae</name>
    <dbReference type="NCBI Taxonomy" id="3080055"/>
    <lineage>
        <taxon>Bacteria</taxon>
        <taxon>Pseudomonadati</taxon>
        <taxon>Bacteroidota</taxon>
        <taxon>Flavobacteriia</taxon>
        <taxon>Flavobacteriales</taxon>
        <taxon>Flavobacteriaceae</taxon>
        <taxon>Mangrovimonas</taxon>
    </lineage>
</organism>
<evidence type="ECO:0000259" key="1">
    <source>
        <dbReference type="Pfam" id="PF09369"/>
    </source>
</evidence>
<dbReference type="Proteomes" id="UP001368318">
    <property type="component" value="Chromosome"/>
</dbReference>
<evidence type="ECO:0000313" key="3">
    <source>
        <dbReference type="EMBL" id="WXA12450.1"/>
    </source>
</evidence>
<proteinExistence type="predicted"/>
<protein>
    <submittedName>
        <fullName evidence="2">DUF1998 domain-containing protein</fullName>
    </submittedName>
</protein>
<name>A0AAU6NXS2_9FLAO</name>
<sequence>MNILQAHQYNQGIGKHKLLSSTAGVGSIITTKFGTYVLISDINKWQFVTIFNNRIKNLLQSPPKDIYDGIKREAKNLGLTLVDDKRFVKFIQHEKELNNLECLVAIPQMALNEMFNSVNWTKKVHGRTEPAHPIAMKLNEINGNSGKAEDYQIQGTHFPKWFLGAKKVNGKQDLKKIDEWKDLWDKKRIDKNTFSPPRDANVPIKDSNGDQIKNTYWDANNVQRSIPLYKELSQTNLILICPNGHLSDIPWSKYLNWKTQKETFQLPREDSGENLFTIEPCCSNPDLKWSESTTKSEGYGSIYIECSKCRLGSGDSKEKPKITLEGINSLKPKCPGHKPWEIDPKNPEYLPYEKCHKNGDEKSKDREVMNVALVTANNTYYANGFSSLFIPMHLAEEKTEELYGALVRLNEKYQSECERREKQNRVIRSKNEYWDNLDIEGFIYDDEGLQPTNFESFVEILKGEFLNEKEDENGEDFHENYRFQEYKCFSQNSFFEGKEENKGLSFRDIHLSKSLSEYFVKIQQVDELKVTNIQFDFTRVKPKERIVKVSENGDRDIQESSAGQNIFSISNSEEELHVMPANETLGEGLFFQFDDQKIENWLKNNPTLYTRFSHYLDREINPKLQGASFMQKIKNNGIKHFLIHSFSHMMMRELEFSCGYPTASLKERLYISSNPEKQMSGVLIYTAEGSEGSMGGLVSQGEPEKILEIIKKGLERSVNCSSDPLCWESEGQGIYDLNLSACFSCSLVAETACEEMNLGLDRRVLVDEEFGFFVKMLK</sequence>
<evidence type="ECO:0000313" key="4">
    <source>
        <dbReference type="Proteomes" id="UP001368318"/>
    </source>
</evidence>
<dbReference type="AlphaFoldDB" id="A0AAU6NXS2"/>
<accession>A0AAU6NXS2</accession>
<dbReference type="KEGG" id="mcaa:R3L15_09970"/>
<evidence type="ECO:0000313" key="2">
    <source>
        <dbReference type="EMBL" id="WXA02388.1"/>
    </source>
</evidence>
<reference evidence="2 4" key="1">
    <citation type="submission" date="2023-10" db="EMBL/GenBank/DDBJ databases">
        <title>Culture-based analysis of two novel bacteria associated with mangrove crab gills.</title>
        <authorList>
            <person name="Yang X."/>
            <person name="Garuglieri E."/>
            <person name="Van Goethem M.W."/>
            <person name="Fusi M."/>
            <person name="Marasco R."/>
            <person name="Daffonchio D.G."/>
        </authorList>
    </citation>
    <scope>NUCLEOTIDE SEQUENCE [LARGE SCALE GENOMIC DNA]</scope>
    <source>
        <strain evidence="3">UG2-1</strain>
        <strain evidence="2">UG2-2</strain>
        <strain evidence="4">UG2_2</strain>
    </source>
</reference>
<gene>
    <name evidence="3" type="ORF">R3L15_09970</name>
    <name evidence="2" type="ORF">R3L16_11615</name>
</gene>
<feature type="domain" description="MrfA-like Zn-binding" evidence="1">
    <location>
        <begin position="646"/>
        <end position="745"/>
    </location>
</feature>
<dbReference type="EMBL" id="CP136924">
    <property type="protein sequence ID" value="WXA02388.1"/>
    <property type="molecule type" value="Genomic_DNA"/>
</dbReference>
<dbReference type="NCBIfam" id="NF038324">
    <property type="entry name" value="DrmB_fam"/>
    <property type="match status" value="1"/>
</dbReference>
<dbReference type="InterPro" id="IPR047721">
    <property type="entry name" value="DrmB"/>
</dbReference>
<dbReference type="EMBL" id="CP136925">
    <property type="protein sequence ID" value="WXA12450.1"/>
    <property type="molecule type" value="Genomic_DNA"/>
</dbReference>
<dbReference type="InterPro" id="IPR018973">
    <property type="entry name" value="MZB"/>
</dbReference>
<dbReference type="RefSeq" id="WP_338731458.1">
    <property type="nucleotide sequence ID" value="NZ_CP136924.1"/>
</dbReference>
<dbReference type="Pfam" id="PF09369">
    <property type="entry name" value="MZB"/>
    <property type="match status" value="1"/>
</dbReference>
<keyword evidence="4" id="KW-1185">Reference proteome</keyword>